<dbReference type="GO" id="GO:0046872">
    <property type="term" value="F:metal ion binding"/>
    <property type="evidence" value="ECO:0007669"/>
    <property type="project" value="UniProtKB-KW"/>
</dbReference>
<dbReference type="InterPro" id="IPR050738">
    <property type="entry name" value="Sulfatase"/>
</dbReference>
<evidence type="ECO:0000259" key="7">
    <source>
        <dbReference type="Pfam" id="PF00884"/>
    </source>
</evidence>
<feature type="signal peptide" evidence="6">
    <location>
        <begin position="1"/>
        <end position="19"/>
    </location>
</feature>
<sequence>MNSLATTLFLSAFSSATLAQTVLISPTVRNGGFEDVDSNSFATTPFWESYFPEADAIDLVLPTNPKSGSLRGFVNGYQGSGTRIHPAQTIPAAEWTVAEGDVFSVKLAARSGFNLDISEDALQCILEVVDSNGNPIEDPNSSTGFSRRLLSSLRYLTATGTYQDLTFISDPVLAGSPWIGNSVKLRLLNTGDRDEYTIIDDVTLTAYREGELDLPLALLASYQAEGNSEDSLAPGTGAIPDVELSYGSGFGVGQSFQTQDGGLTIPMELPISYSLSFWFRTPELGTEGTTLSWRDGSVLLDASNGNGGMGVSLVGERVAFTVGSKTLFSRSLLTDDKWHHLTVTHANTLGSIQLFVDGLLEDFGAVTPGESLANDLVAGRSRALDRPFDGFVDDLRIYQGLLDKEAIEEIRTSNHDTDGDGSSDLEEAEAGTDRGNANDYLQVDSIEVTDDGVSTVVTGKKLRGYELQRLSDLESSHTSTTVDSRSPLPFDSKLSLTDSTPPAERGFYQVTATKGSPVKPNIVMIVGDDHGYADLSAYAHSQPDIATPNLDRIAASGVRFTQAYTTSPVCSPSRTGFLTGRYQNEWDPSGGWVPGLPATSKHLAEYLDEAGYTTAMIGKNDFGQNLFYPTGREYPGNHGFDEFFGFNAHAHDFFLHSQAITDSSIPAWPGEASAHLGQFLNSEAPTNYETLADGIWQTQEFTDRAIDFVEEQEAESEPFFLYLSHASVHALIHQVPKSYLDEVGVAELPIYDPTTNVPGNPANYNTYYYEYSRPAPIGPISDADMRKYYRAHLKAFDDQIGRLLDSLESTGQLNNTLIVYFSDNGGEALTGANNQPLSGSKYNMFEGGIRVPMLMSWPEVLPANQVYDEIVSTLDVVPTLLEAAGVEEAPQLRGFPLLSPLRENRPILKTDRTLFWRFNDYWAVRRGDWKLLFSDKGINITTSQITFNPRLLGREGLINLATDPSESSNQASSNDPEIIALKAELRALFEAWEASNQN</sequence>
<gene>
    <name evidence="8" type="ORF">GCM10007100_25420</name>
</gene>
<dbReference type="PROSITE" id="PS00523">
    <property type="entry name" value="SULFATASE_1"/>
    <property type="match status" value="1"/>
</dbReference>
<dbReference type="InterPro" id="IPR000917">
    <property type="entry name" value="Sulfatase_N"/>
</dbReference>
<evidence type="ECO:0000256" key="1">
    <source>
        <dbReference type="ARBA" id="ARBA00008779"/>
    </source>
</evidence>
<keyword evidence="4" id="KW-0106">Calcium</keyword>
<feature type="compositionally biased region" description="Acidic residues" evidence="5">
    <location>
        <begin position="419"/>
        <end position="430"/>
    </location>
</feature>
<dbReference type="GO" id="GO:0004065">
    <property type="term" value="F:arylsulfatase activity"/>
    <property type="evidence" value="ECO:0007669"/>
    <property type="project" value="TreeGrafter"/>
</dbReference>
<dbReference type="PANTHER" id="PTHR42693:SF53">
    <property type="entry name" value="ENDO-4-O-SULFATASE"/>
    <property type="match status" value="1"/>
</dbReference>
<evidence type="ECO:0000313" key="9">
    <source>
        <dbReference type="Proteomes" id="UP000644507"/>
    </source>
</evidence>
<reference evidence="8" key="2">
    <citation type="submission" date="2020-09" db="EMBL/GenBank/DDBJ databases">
        <authorList>
            <person name="Sun Q."/>
            <person name="Kim S."/>
        </authorList>
    </citation>
    <scope>NUCLEOTIDE SEQUENCE</scope>
    <source>
        <strain evidence="8">KCTC 12988</strain>
    </source>
</reference>
<keyword evidence="2" id="KW-0479">Metal-binding</keyword>
<comment type="similarity">
    <text evidence="1">Belongs to the sulfatase family.</text>
</comment>
<dbReference type="PANTHER" id="PTHR42693">
    <property type="entry name" value="ARYLSULFATASE FAMILY MEMBER"/>
    <property type="match status" value="1"/>
</dbReference>
<dbReference type="InterPro" id="IPR013320">
    <property type="entry name" value="ConA-like_dom_sf"/>
</dbReference>
<evidence type="ECO:0000256" key="3">
    <source>
        <dbReference type="ARBA" id="ARBA00022801"/>
    </source>
</evidence>
<dbReference type="InterPro" id="IPR024607">
    <property type="entry name" value="Sulfatase_CS"/>
</dbReference>
<dbReference type="InterPro" id="IPR017850">
    <property type="entry name" value="Alkaline_phosphatase_core_sf"/>
</dbReference>
<feature type="domain" description="Sulfatase N-terminal" evidence="7">
    <location>
        <begin position="520"/>
        <end position="886"/>
    </location>
</feature>
<keyword evidence="6" id="KW-0732">Signal</keyword>
<comment type="caution">
    <text evidence="8">The sequence shown here is derived from an EMBL/GenBank/DDBJ whole genome shotgun (WGS) entry which is preliminary data.</text>
</comment>
<dbReference type="Pfam" id="PF13385">
    <property type="entry name" value="Laminin_G_3"/>
    <property type="match status" value="1"/>
</dbReference>
<evidence type="ECO:0000256" key="4">
    <source>
        <dbReference type="ARBA" id="ARBA00022837"/>
    </source>
</evidence>
<feature type="region of interest" description="Disordered" evidence="5">
    <location>
        <begin position="472"/>
        <end position="503"/>
    </location>
</feature>
<evidence type="ECO:0000256" key="2">
    <source>
        <dbReference type="ARBA" id="ARBA00022723"/>
    </source>
</evidence>
<accession>A0A918TSN0</accession>
<dbReference type="Gene3D" id="2.60.120.200">
    <property type="match status" value="1"/>
</dbReference>
<dbReference type="SUPFAM" id="SSF49899">
    <property type="entry name" value="Concanavalin A-like lectins/glucanases"/>
    <property type="match status" value="1"/>
</dbReference>
<evidence type="ECO:0000256" key="6">
    <source>
        <dbReference type="SAM" id="SignalP"/>
    </source>
</evidence>
<dbReference type="Gene3D" id="3.30.1120.10">
    <property type="match status" value="1"/>
</dbReference>
<dbReference type="AlphaFoldDB" id="A0A918TSN0"/>
<dbReference type="SUPFAM" id="SSF53649">
    <property type="entry name" value="Alkaline phosphatase-like"/>
    <property type="match status" value="1"/>
</dbReference>
<feature type="region of interest" description="Disordered" evidence="5">
    <location>
        <begin position="410"/>
        <end position="442"/>
    </location>
</feature>
<dbReference type="Pfam" id="PF00884">
    <property type="entry name" value="Sulfatase"/>
    <property type="match status" value="1"/>
</dbReference>
<proteinExistence type="inferred from homology"/>
<reference evidence="8" key="1">
    <citation type="journal article" date="2014" name="Int. J. Syst. Evol. Microbiol.">
        <title>Complete genome sequence of Corynebacterium casei LMG S-19264T (=DSM 44701T), isolated from a smear-ripened cheese.</title>
        <authorList>
            <consortium name="US DOE Joint Genome Institute (JGI-PGF)"/>
            <person name="Walter F."/>
            <person name="Albersmeier A."/>
            <person name="Kalinowski J."/>
            <person name="Ruckert C."/>
        </authorList>
    </citation>
    <scope>NUCLEOTIDE SEQUENCE</scope>
    <source>
        <strain evidence="8">KCTC 12988</strain>
    </source>
</reference>
<keyword evidence="9" id="KW-1185">Reference proteome</keyword>
<dbReference type="Gene3D" id="3.40.720.10">
    <property type="entry name" value="Alkaline Phosphatase, subunit A"/>
    <property type="match status" value="1"/>
</dbReference>
<protein>
    <recommendedName>
        <fullName evidence="7">Sulfatase N-terminal domain-containing protein</fullName>
    </recommendedName>
</protein>
<feature type="chain" id="PRO_5037380854" description="Sulfatase N-terminal domain-containing protein" evidence="6">
    <location>
        <begin position="20"/>
        <end position="998"/>
    </location>
</feature>
<dbReference type="Proteomes" id="UP000644507">
    <property type="component" value="Unassembled WGS sequence"/>
</dbReference>
<evidence type="ECO:0000256" key="5">
    <source>
        <dbReference type="SAM" id="MobiDB-lite"/>
    </source>
</evidence>
<keyword evidence="3" id="KW-0378">Hydrolase</keyword>
<name>A0A918TSN0_9BACT</name>
<dbReference type="RefSeq" id="WP_189570453.1">
    <property type="nucleotide sequence ID" value="NZ_BMXI01000010.1"/>
</dbReference>
<dbReference type="EMBL" id="BMXI01000010">
    <property type="protein sequence ID" value="GHC57381.1"/>
    <property type="molecule type" value="Genomic_DNA"/>
</dbReference>
<organism evidence="8 9">
    <name type="scientific">Roseibacillus persicicus</name>
    <dbReference type="NCBI Taxonomy" id="454148"/>
    <lineage>
        <taxon>Bacteria</taxon>
        <taxon>Pseudomonadati</taxon>
        <taxon>Verrucomicrobiota</taxon>
        <taxon>Verrucomicrobiia</taxon>
        <taxon>Verrucomicrobiales</taxon>
        <taxon>Verrucomicrobiaceae</taxon>
        <taxon>Roseibacillus</taxon>
    </lineage>
</organism>
<evidence type="ECO:0000313" key="8">
    <source>
        <dbReference type="EMBL" id="GHC57381.1"/>
    </source>
</evidence>